<evidence type="ECO:0000313" key="1">
    <source>
        <dbReference type="EMBL" id="MDI9863512.1"/>
    </source>
</evidence>
<gene>
    <name evidence="1" type="ORF">QM480_04205</name>
</gene>
<comment type="caution">
    <text evidence="1">The sequence shown here is derived from an EMBL/GenBank/DDBJ whole genome shotgun (WGS) entry which is preliminary data.</text>
</comment>
<sequence length="264" mass="31191">MSNFQIPQSQFASIAPRKLYGNKQESSFYWVIQLDPTQNSAQEMVGYSMLNNHRENEDKVYVLCQKLTMLFTKGYVFRCLRIDFYSVLNPDTTPFLTISPQGFNGSEKIMKHPIINTLINKLFDTHVRCVEAKQNPNFEAVLYAQFPDKQTRGKKYKEELANVKLPRNYNFFKNYEHLCEYMLTLSKSNTVPQERIDGYFKDCVKTRFPSYDGTNFNNQIASVPQQVTTPTHEEIRQEQQKRIERQQRTREEFEAKKRQIYGIK</sequence>
<evidence type="ECO:0000313" key="2">
    <source>
        <dbReference type="Proteomes" id="UP001236569"/>
    </source>
</evidence>
<dbReference type="Proteomes" id="UP001236569">
    <property type="component" value="Unassembled WGS sequence"/>
</dbReference>
<proteinExistence type="predicted"/>
<dbReference type="EMBL" id="JASHID010000002">
    <property type="protein sequence ID" value="MDI9863512.1"/>
    <property type="molecule type" value="Genomic_DNA"/>
</dbReference>
<reference evidence="1 2" key="1">
    <citation type="submission" date="2023-05" db="EMBL/GenBank/DDBJ databases">
        <title>Novel species of genus Flectobacillus isolated from stream in China.</title>
        <authorList>
            <person name="Lu H."/>
        </authorList>
    </citation>
    <scope>NUCLEOTIDE SEQUENCE [LARGE SCALE GENOMIC DNA]</scope>
    <source>
        <strain evidence="1 2">DC10W</strain>
    </source>
</reference>
<accession>A0ABT6YIU0</accession>
<keyword evidence="2" id="KW-1185">Reference proteome</keyword>
<dbReference type="RefSeq" id="WP_283368806.1">
    <property type="nucleotide sequence ID" value="NZ_JASHID010000002.1"/>
</dbReference>
<name>A0ABT6YIU0_9BACT</name>
<organism evidence="1 2">
    <name type="scientific">Flectobacillus longus</name>
    <dbReference type="NCBI Taxonomy" id="2984207"/>
    <lineage>
        <taxon>Bacteria</taxon>
        <taxon>Pseudomonadati</taxon>
        <taxon>Bacteroidota</taxon>
        <taxon>Cytophagia</taxon>
        <taxon>Cytophagales</taxon>
        <taxon>Flectobacillaceae</taxon>
        <taxon>Flectobacillus</taxon>
    </lineage>
</organism>
<protein>
    <submittedName>
        <fullName evidence="1">Uncharacterized protein</fullName>
    </submittedName>
</protein>